<dbReference type="RefSeq" id="WP_246839116.1">
    <property type="nucleotide sequence ID" value="NZ_JBHILI010000003.1"/>
</dbReference>
<keyword evidence="2" id="KW-1185">Reference proteome</keyword>
<accession>A0ABV5BIU6</accession>
<sequence>MDGNTVLNKESEFKSFPEGLNSGQKSEFALLAGEYLLLNKDSVRFSNLIQLLKQDKELGFAEVLLAYFQDVYFSRKGNGESLLKSWNAPAGDSYQKELADSARNVLLHKKHSEKIKCSPKKQYYSLCRALRLEGYLADIKPGEQSHEKEYTNLQRILSPFPGISDQEEKELKHIPFLSNILPGVSDHLAELGLARDAIHFSKIGIVAENLGGRMIAHSYEKLAYYYLVDGDPNSAEKVLKYIIDRQGEIAPSYKNSLYLKLGTLAYLQGDSSRALDYYLNLDFLHWSSRILHPFLGDPISINSARDLVSVAVWKSKNSHKAVDALQSVSTPKNLTEDDLFTKLRIIQILSEDEPEVASKLAMDLSFLAQSKGWRRVEYSATLLHGFLQLKTNNLRKAIIEFTKAGGILKETDPSYKEEWIRLNGLFLSHRESSNLRGVKGFLDQAIRISSAGYSDDKVYEMKSYLPPLFGTKNLENAAVDFYTRHGYNSDLLSLFVHGEENSEYQEDDSLSDLAIARTHIRILRYKGFYPPGREPWKSSWSEIRSKEAARIREEADPLRNLNLRRISHPLLAVFVRDKRIFLFSKDGDSSDLEVKELNTDSPTSYSAQSAYRSALDSFSKKDKIQIYLNASGVEAAEYLRKEFPDSDIKLFRRFDRREENDTAKKIYGPSCENLFPKHSSEGEGKFAWQSFPLPYYDGSKLLQAKSSLLIWNLKVSSKSPNGLRDYEWSCGNESISFRKAKRRLDYRNLPDRMAFTKDSLSGTGWGDKSEDFLDWARYWLSAGTSRLYYVKSWNPESESDINLMERLASENGDANFGNRVLKMVRNAE</sequence>
<gene>
    <name evidence="1" type="ORF">ACE5IX_01760</name>
</gene>
<organism evidence="1 2">
    <name type="scientific">Leptospira wolffii</name>
    <dbReference type="NCBI Taxonomy" id="409998"/>
    <lineage>
        <taxon>Bacteria</taxon>
        <taxon>Pseudomonadati</taxon>
        <taxon>Spirochaetota</taxon>
        <taxon>Spirochaetia</taxon>
        <taxon>Leptospirales</taxon>
        <taxon>Leptospiraceae</taxon>
        <taxon>Leptospira</taxon>
    </lineage>
</organism>
<protein>
    <submittedName>
        <fullName evidence="1">Tetratricopeptide repeat protein</fullName>
    </submittedName>
</protein>
<name>A0ABV5BIU6_9LEPT</name>
<reference evidence="1 2" key="1">
    <citation type="submission" date="2024-09" db="EMBL/GenBank/DDBJ databases">
        <title>Taxonomic and Genotyping Characterization of Leptospira Strains isolated from Multiple Sources in Colombia highlights the importance of intermediate species.</title>
        <authorList>
            <person name="Torres Higuera L."/>
            <person name="Rojas Tapias D."/>
            <person name="Jimenez Velasquez S."/>
            <person name="Renjifo Ibanez C."/>
        </authorList>
    </citation>
    <scope>NUCLEOTIDE SEQUENCE [LARGE SCALE GENOMIC DNA]</scope>
    <source>
        <strain evidence="1 2">Lep080</strain>
    </source>
</reference>
<evidence type="ECO:0000313" key="1">
    <source>
        <dbReference type="EMBL" id="MFB5735218.1"/>
    </source>
</evidence>
<dbReference type="EMBL" id="JBHILJ010000001">
    <property type="protein sequence ID" value="MFB5735218.1"/>
    <property type="molecule type" value="Genomic_DNA"/>
</dbReference>
<dbReference type="Proteomes" id="UP001580391">
    <property type="component" value="Unassembled WGS sequence"/>
</dbReference>
<evidence type="ECO:0000313" key="2">
    <source>
        <dbReference type="Proteomes" id="UP001580391"/>
    </source>
</evidence>
<comment type="caution">
    <text evidence="1">The sequence shown here is derived from an EMBL/GenBank/DDBJ whole genome shotgun (WGS) entry which is preliminary data.</text>
</comment>
<proteinExistence type="predicted"/>